<dbReference type="SUPFAM" id="SSF48371">
    <property type="entry name" value="ARM repeat"/>
    <property type="match status" value="1"/>
</dbReference>
<evidence type="ECO:0000259" key="7">
    <source>
        <dbReference type="PROSITE" id="PS50157"/>
    </source>
</evidence>
<evidence type="ECO:0000256" key="6">
    <source>
        <dbReference type="SAM" id="MobiDB-lite"/>
    </source>
</evidence>
<dbReference type="Gene3D" id="3.30.160.60">
    <property type="entry name" value="Classic Zinc Finger"/>
    <property type="match status" value="1"/>
</dbReference>
<dbReference type="PANTHER" id="PTHR24379:SF127">
    <property type="entry name" value="BLOODY FINGERS-RELATED"/>
    <property type="match status" value="1"/>
</dbReference>
<dbReference type="PROSITE" id="PS50157">
    <property type="entry name" value="ZINC_FINGER_C2H2_2"/>
    <property type="match status" value="5"/>
</dbReference>
<accession>A0A7R9GDQ0</accession>
<dbReference type="SMART" id="SM00355">
    <property type="entry name" value="ZnF_C2H2"/>
    <property type="match status" value="12"/>
</dbReference>
<feature type="domain" description="C2H2-type" evidence="7">
    <location>
        <begin position="2438"/>
        <end position="2460"/>
    </location>
</feature>
<keyword evidence="3 5" id="KW-0863">Zinc-finger</keyword>
<dbReference type="OrthoDB" id="8922241at2759"/>
<evidence type="ECO:0000256" key="2">
    <source>
        <dbReference type="ARBA" id="ARBA00022737"/>
    </source>
</evidence>
<evidence type="ECO:0000313" key="8">
    <source>
        <dbReference type="EMBL" id="CAD7277297.1"/>
    </source>
</evidence>
<feature type="compositionally biased region" description="Low complexity" evidence="6">
    <location>
        <begin position="2074"/>
        <end position="2091"/>
    </location>
</feature>
<keyword evidence="9" id="KW-1185">Reference proteome</keyword>
<dbReference type="InterPro" id="IPR036236">
    <property type="entry name" value="Znf_C2H2_sf"/>
</dbReference>
<name>A0A7R9GDQ0_9CRUS</name>
<gene>
    <name evidence="8" type="ORF">NMOB1V02_LOCUS5032</name>
</gene>
<dbReference type="GO" id="GO:0000977">
    <property type="term" value="F:RNA polymerase II transcription regulatory region sequence-specific DNA binding"/>
    <property type="evidence" value="ECO:0007669"/>
    <property type="project" value="TreeGrafter"/>
</dbReference>
<dbReference type="GO" id="GO:0000981">
    <property type="term" value="F:DNA-binding transcription factor activity, RNA polymerase II-specific"/>
    <property type="evidence" value="ECO:0007669"/>
    <property type="project" value="TreeGrafter"/>
</dbReference>
<dbReference type="PANTHER" id="PTHR24379">
    <property type="entry name" value="KRAB AND ZINC FINGER DOMAIN-CONTAINING"/>
    <property type="match status" value="1"/>
</dbReference>
<dbReference type="EMBL" id="CAJPEX010000864">
    <property type="protein sequence ID" value="CAG0917449.1"/>
    <property type="molecule type" value="Genomic_DNA"/>
</dbReference>
<dbReference type="Pfam" id="PF00096">
    <property type="entry name" value="zf-C2H2"/>
    <property type="match status" value="1"/>
</dbReference>
<evidence type="ECO:0000256" key="4">
    <source>
        <dbReference type="ARBA" id="ARBA00022833"/>
    </source>
</evidence>
<dbReference type="EMBL" id="OA882901">
    <property type="protein sequence ID" value="CAD7277297.1"/>
    <property type="molecule type" value="Genomic_DNA"/>
</dbReference>
<keyword evidence="1" id="KW-0479">Metal-binding</keyword>
<feature type="region of interest" description="Disordered" evidence="6">
    <location>
        <begin position="1841"/>
        <end position="1885"/>
    </location>
</feature>
<proteinExistence type="predicted"/>
<feature type="compositionally biased region" description="Low complexity" evidence="6">
    <location>
        <begin position="1872"/>
        <end position="1882"/>
    </location>
</feature>
<dbReference type="InterPro" id="IPR013087">
    <property type="entry name" value="Znf_C2H2_type"/>
</dbReference>
<feature type="domain" description="C2H2-type" evidence="7">
    <location>
        <begin position="2569"/>
        <end position="2597"/>
    </location>
</feature>
<dbReference type="Proteomes" id="UP000678499">
    <property type="component" value="Unassembled WGS sequence"/>
</dbReference>
<evidence type="ECO:0000256" key="5">
    <source>
        <dbReference type="PROSITE-ProRule" id="PRU00042"/>
    </source>
</evidence>
<dbReference type="GO" id="GO:0005634">
    <property type="term" value="C:nucleus"/>
    <property type="evidence" value="ECO:0007669"/>
    <property type="project" value="TreeGrafter"/>
</dbReference>
<sequence length="2866" mass="321294">MLQALETLPSLVINSVSIDVDKRLKFVHGETLRYEMEMCSEEEDALPERYLSTPPVAEPLATTDSLSKDTESDDQSFFQKIFPTVLISENDQKILEAAVKPLSCASNSVRVSQVCNFISHVVFQDFPPEVFLQNASIFCALLKIVSNEKMDYDESCCRSALECISCLGRKLADRIILRCETQFSGLEGSDWFRDTKTNHRTHISSSEKKSIFPNGMDDSSLGVFELCCFVLKILARRMKRFVTLSSRSTMKSWLVLPELMNSAVVFLRLCSISTLSDDGSANWTQIEESVLAFADLMELSNPDLLDEILGNLNFADDANNIFWIMKMAGGMFSAVLLNLLPSPEEAVRALPSSAVLTFLECWLDPWIWTNWPKARWMAAAFMNYAGYCDLSLYIGKQARSQEAYVSFLECTGGGRLNKCNLSLARCAMESVCVYDEEHCTKLVIFLLESDCSEDFFTDACTLLHRWLTHHRAYVRLTSANVFKLIYPSSKRFFRCPLIFRTLLENGMASDSVSKGPSSSIISRFLLELLEGKSEDRLIFKSAAIEVMPFLLIHAAEGSLFAIRPAVGWNPFRQIFELSREEDVRCTTVALFCSSAPMRRIAYENIVLLLAEEGHDCDKMPFSSTRETILTPEDVFCVQPIQLSILKERCHSSFLSSMVSLKSALLPLDRHSLLTELSLNMDSVEGVEFFLRHVGLRWIVDLFNECLLIENRRNVIEEIESLPKIAHIILKLSSKHEVRKALRDDASFLLNLIRAALILVEDVQRSVIAALAFLVVFHPLYVVHGEKVRLSRLIGCHYRIPVDWEMDHMETNSAKVERPGHLEAVVAKFFRVRRKILLQQRQPHKEFQLSGLMGIGVSVRDPVGFLMTIDEFHDETKGPLSYTALRATLCLIALHDSKLLPGLQDEPVRMPQAYIWTKLLKMKITRLEKSFLDKQVQHLLTLIDLLQFPVRDVQSIESLVTFLRVLVPNVLAVSDCSDTIPPAKIALRQYVIHLIRATHRAFPDVATREQFASVMISWVQKNIRAQDAMDIQSVSWRMDCLIAFEELTRRPGWIKCLNDRTAVSIINEVFCVSIDGLKQVLCRAVSRNAYMDHGALKYLCFILKNLSMAHAPHLARNLIRFDGNSGENWLKWIIPLMESDDSVVRGSLLEFLARVLSVDEDFDSRFKELTNISGGLWGTALSFVLDKRETVLTREKALKIISLLLEKSVNEKSLFTNGSHLLSSSLVKMLVCTLNNVSVMSPSTEVAERAIPCTPAVLTVTLRVLQLMLQKFPDESRTLLLALDIMPCIKYATESFGNGIVCFEDQLSDRINVRASFVGEAFRVWCHVLVSGIRGRFACDLPIIFYLFGLLWNYVCERAARRSLEEGLNFLTVLLTTSDDLELLDFVNAASVDHWKRFGTLMSRVVNFLENDASSYPDLSSASVTFIYTLTTKIGSRLRSSDRLHSSVRAEFYHVCPVERMNGTYTEKLSLDAALVTTLLGVCETRLDCFRKHEVLIALRAVFSGSEFAAEQLDTKFADNLLDGFVDVFQEQPSVSKSNLAAMEVLQLEMLVSFCVNSAMARSAVLHKRHHIGETLMHSWSRIRENPRVLGSVLRLMRILSLDYDGIRHGDSWSHLCVHLANFAVAGLSRRRSNFRTIFFVGVICVMANMSREKTSSMLFSRCRLLPRFVDALENGSLNVARFQGSFLFFVATWTKNEEVIKEVIRHGKLFHIACKSVRQSLPEVKRSAWIVLMNLAEVACVRDWMLSNDEIGGLLRETLQTGNDEDAIRSVYLCLSLARSFSESDSVISRLKFDAVSTQSTQNRKQWANVSLLLLCGQQRDFISEPQLKNNRSPIMSDVLSLSLGGEHPSTSRTSSTERSSAPVALLKSPEASSSSSSTTASFRPRPDARAIIPGVCVPVSAQRSSVRIIELATVDRGILKFALIPNQINGSSNAVTTTNRVDASGLSGKSQPSLVINSDGIDGNKRLPPIVLNLRSAQEILKIQPIRTAFKLPTNPTEALATFAPSLCFEKILYPSKKGWKSAADESTDDAQSIVSSANVQTDTQRKSNAETMAAVQSKTRDAQLVGAPAVHSTSVSSAQSNNGSSVQSGDILSSQVTTGTNVQLCCVLPRPQGSVLPKMTTLPATLVVESKRPLGDKRRVLPNASAAIPSATASISSDSSGSKRIKNDTGSLIWVCQFCPLRETAENKFASHLLNHYRDPKMVDLVYVQEVLAGGAVVKQFPCDICPKRFDRLYYLMRHMQLHTGQNFCPSCHKIFARKESLQKHVKRSKPCKPIEGTETFQTQARVNVRSTCHLCTKDLKSTEALEEHMSFCKQIHQLSKTGSANCPQCRESFVERAGFFKHVFTHTHPHSCHSCFSRFKSPSAVNSHVCGNNMISCELCGCTKASVWSLNNHKLSHGKPLVAYCIECGIQFLRLDEFKRHRCGADIPVVQRVIYICEICNCGFRSVAELNAHTSTHQCSVVKAPCYICSVTSRDPNDFYAHLQQHAYEVFHCPFCPLITGFKKELEEHFGFQHAPLEKDWKTEGFIKVLVQTNSSKLYSCPMCSKKLPSSQAWLLHVLHHQSSKYMCAKCSRCFCRKYTLNAHNSRKCSGARFICYICTKSSKDFRSVGDFFAHLKTHRSDEKTSAESEVQVDNEPDWQRPERYDVDLNARFDELLVGPAPKKICIEGQAIQSSGLNPEICLDAELKTVEIDHGIQVDGESLCELSCPEVSSTTSTSSSYDEDDILDESLCQPVSPLTHQGDIEDLLIESYRSDFADFSFGSPENLTCEDISEELENIETVFDGSATESDFVTASLCESLNGNPALEDFEGGRNSELAMLSSEEDLSFPYGALDDETVLISDFEKDEELIRNILNEPYESVA</sequence>
<feature type="region of interest" description="Disordered" evidence="6">
    <location>
        <begin position="2071"/>
        <end position="2092"/>
    </location>
</feature>
<dbReference type="GO" id="GO:0008270">
    <property type="term" value="F:zinc ion binding"/>
    <property type="evidence" value="ECO:0007669"/>
    <property type="project" value="UniProtKB-KW"/>
</dbReference>
<dbReference type="PROSITE" id="PS00028">
    <property type="entry name" value="ZINC_FINGER_C2H2_1"/>
    <property type="match status" value="3"/>
</dbReference>
<evidence type="ECO:0000313" key="9">
    <source>
        <dbReference type="Proteomes" id="UP000678499"/>
    </source>
</evidence>
<feature type="domain" description="C2H2-type" evidence="7">
    <location>
        <begin position="2327"/>
        <end position="2354"/>
    </location>
</feature>
<feature type="domain" description="C2H2-type" evidence="7">
    <location>
        <begin position="2223"/>
        <end position="2250"/>
    </location>
</feature>
<protein>
    <recommendedName>
        <fullName evidence="7">C2H2-type domain-containing protein</fullName>
    </recommendedName>
</protein>
<keyword evidence="2" id="KW-0677">Repeat</keyword>
<organism evidence="8">
    <name type="scientific">Notodromas monacha</name>
    <dbReference type="NCBI Taxonomy" id="399045"/>
    <lineage>
        <taxon>Eukaryota</taxon>
        <taxon>Metazoa</taxon>
        <taxon>Ecdysozoa</taxon>
        <taxon>Arthropoda</taxon>
        <taxon>Crustacea</taxon>
        <taxon>Oligostraca</taxon>
        <taxon>Ostracoda</taxon>
        <taxon>Podocopa</taxon>
        <taxon>Podocopida</taxon>
        <taxon>Cypridocopina</taxon>
        <taxon>Cypridoidea</taxon>
        <taxon>Cyprididae</taxon>
        <taxon>Notodromas</taxon>
    </lineage>
</organism>
<keyword evidence="4" id="KW-0862">Zinc</keyword>
<feature type="compositionally biased region" description="Low complexity" evidence="6">
    <location>
        <begin position="1851"/>
        <end position="1861"/>
    </location>
</feature>
<evidence type="ECO:0000256" key="3">
    <source>
        <dbReference type="ARBA" id="ARBA00022771"/>
    </source>
</evidence>
<evidence type="ECO:0000256" key="1">
    <source>
        <dbReference type="ARBA" id="ARBA00022723"/>
    </source>
</evidence>
<reference evidence="8" key="1">
    <citation type="submission" date="2020-11" db="EMBL/GenBank/DDBJ databases">
        <authorList>
            <person name="Tran Van P."/>
        </authorList>
    </citation>
    <scope>NUCLEOTIDE SEQUENCE</scope>
</reference>
<dbReference type="InterPro" id="IPR016024">
    <property type="entry name" value="ARM-type_fold"/>
</dbReference>
<feature type="domain" description="C2H2-type" evidence="7">
    <location>
        <begin position="2249"/>
        <end position="2276"/>
    </location>
</feature>
<dbReference type="SUPFAM" id="SSF57667">
    <property type="entry name" value="beta-beta-alpha zinc fingers"/>
    <property type="match status" value="1"/>
</dbReference>